<dbReference type="Gene3D" id="1.10.3090.10">
    <property type="entry name" value="cca-adding enzyme, domain 2"/>
    <property type="match status" value="1"/>
</dbReference>
<organism evidence="10">
    <name type="scientific">hydrothermal vent metagenome</name>
    <dbReference type="NCBI Taxonomy" id="652676"/>
    <lineage>
        <taxon>unclassified sequences</taxon>
        <taxon>metagenomes</taxon>
        <taxon>ecological metagenomes</taxon>
    </lineage>
</organism>
<dbReference type="SUPFAM" id="SSF81301">
    <property type="entry name" value="Nucleotidyltransferase"/>
    <property type="match status" value="1"/>
</dbReference>
<gene>
    <name evidence="10" type="ORF">MNB_SM-3-606</name>
</gene>
<dbReference type="InterPro" id="IPR002646">
    <property type="entry name" value="PolA_pol_head_dom"/>
</dbReference>
<dbReference type="PANTHER" id="PTHR46173:SF1">
    <property type="entry name" value="CCA TRNA NUCLEOTIDYLTRANSFERASE 1, MITOCHONDRIAL"/>
    <property type="match status" value="1"/>
</dbReference>
<keyword evidence="5" id="KW-0479">Metal-binding</keyword>
<keyword evidence="2 10" id="KW-0808">Transferase</keyword>
<feature type="domain" description="Poly A polymerase head" evidence="8">
    <location>
        <begin position="28"/>
        <end position="154"/>
    </location>
</feature>
<dbReference type="PANTHER" id="PTHR46173">
    <property type="entry name" value="CCA TRNA NUCLEOTIDYLTRANSFERASE 1, MITOCHONDRIAL"/>
    <property type="match status" value="1"/>
</dbReference>
<dbReference type="SUPFAM" id="SSF81891">
    <property type="entry name" value="Poly A polymerase C-terminal region-like"/>
    <property type="match status" value="1"/>
</dbReference>
<evidence type="ECO:0000259" key="8">
    <source>
        <dbReference type="Pfam" id="PF01743"/>
    </source>
</evidence>
<dbReference type="AlphaFoldDB" id="A0A1W1D358"/>
<evidence type="ECO:0000313" key="10">
    <source>
        <dbReference type="EMBL" id="SFV74877.1"/>
    </source>
</evidence>
<dbReference type="EMBL" id="FPHP01000008">
    <property type="protein sequence ID" value="SFV74877.1"/>
    <property type="molecule type" value="Genomic_DNA"/>
</dbReference>
<evidence type="ECO:0000256" key="7">
    <source>
        <dbReference type="ARBA" id="ARBA00022884"/>
    </source>
</evidence>
<evidence type="ECO:0000259" key="9">
    <source>
        <dbReference type="Pfam" id="PF13735"/>
    </source>
</evidence>
<dbReference type="InterPro" id="IPR032810">
    <property type="entry name" value="CCA-adding_enz_C"/>
</dbReference>
<evidence type="ECO:0000256" key="4">
    <source>
        <dbReference type="ARBA" id="ARBA00022695"/>
    </source>
</evidence>
<reference evidence="10" key="1">
    <citation type="submission" date="2016-10" db="EMBL/GenBank/DDBJ databases">
        <authorList>
            <person name="de Groot N.N."/>
        </authorList>
    </citation>
    <scope>NUCLEOTIDE SEQUENCE</scope>
</reference>
<dbReference type="InterPro" id="IPR050264">
    <property type="entry name" value="Bact_CCA-adding_enz_type3_sf"/>
</dbReference>
<name>A0A1W1D358_9ZZZZ</name>
<proteinExistence type="predicted"/>
<dbReference type="Gene3D" id="3.30.460.10">
    <property type="entry name" value="Beta Polymerase, domain 2"/>
    <property type="match status" value="1"/>
</dbReference>
<keyword evidence="3" id="KW-0819">tRNA processing</keyword>
<evidence type="ECO:0000256" key="5">
    <source>
        <dbReference type="ARBA" id="ARBA00022723"/>
    </source>
</evidence>
<evidence type="ECO:0000256" key="3">
    <source>
        <dbReference type="ARBA" id="ARBA00022694"/>
    </source>
</evidence>
<dbReference type="GO" id="GO:0000049">
    <property type="term" value="F:tRNA binding"/>
    <property type="evidence" value="ECO:0007669"/>
    <property type="project" value="TreeGrafter"/>
</dbReference>
<protein>
    <submittedName>
        <fullName evidence="10">tRNA nucleotidyltransferase</fullName>
        <ecNumber evidence="10">2.7.7.72</ecNumber>
    </submittedName>
</protein>
<sequence>MQNTIITYPRELDIIFHTLIQHNLKPVIVGGFVRDSLLHITSKDIDVEVYNLSNYEQLEKILHPFGKINSVGKSFGVCKLSYKGLDIDFSMPRHDSKVGNTHTDFHIQTYSHLTFQEAASRRDFTINAIGYDIKTQKLLDPYHGIDDLEHKILRVVDEKKFGEDPLRVLRAMQFCARFELQISPSLLFLAKKMVQQHIFLYLPKERIFTEFEKLFIKAKKTSLGLLFLQQIGGCEYFCPSIQHWEKKLYALDTILEKRMEFFFTLLYFDISQEKMLHFCHKFTNDKKLLQAITLLHSHIHIFSSLKQQDITTKTLYHIANEVCIKDIVLLNQALKLNETILQDIEIKAKELGIWTQKLPPLLQGRDLIEYGLTPSKAFQKILKDAYEAQMDGKFHSIEGAKKWLEEYLLL</sequence>
<keyword evidence="4 10" id="KW-0548">Nucleotidyltransferase</keyword>
<dbReference type="EC" id="2.7.7.72" evidence="10"/>
<dbReference type="GO" id="GO:0008033">
    <property type="term" value="P:tRNA processing"/>
    <property type="evidence" value="ECO:0007669"/>
    <property type="project" value="UniProtKB-KW"/>
</dbReference>
<evidence type="ECO:0000256" key="1">
    <source>
        <dbReference type="ARBA" id="ARBA00001946"/>
    </source>
</evidence>
<dbReference type="Pfam" id="PF01743">
    <property type="entry name" value="PolyA_pol"/>
    <property type="match status" value="1"/>
</dbReference>
<feature type="domain" description="CCA-adding enzyme C-terminal" evidence="9">
    <location>
        <begin position="263"/>
        <end position="393"/>
    </location>
</feature>
<accession>A0A1W1D358</accession>
<dbReference type="GO" id="GO:0046872">
    <property type="term" value="F:metal ion binding"/>
    <property type="evidence" value="ECO:0007669"/>
    <property type="project" value="UniProtKB-KW"/>
</dbReference>
<dbReference type="InterPro" id="IPR043519">
    <property type="entry name" value="NT_sf"/>
</dbReference>
<keyword evidence="7" id="KW-0694">RNA-binding</keyword>
<evidence type="ECO:0000256" key="2">
    <source>
        <dbReference type="ARBA" id="ARBA00022679"/>
    </source>
</evidence>
<comment type="cofactor">
    <cofactor evidence="1">
        <name>Mg(2+)</name>
        <dbReference type="ChEBI" id="CHEBI:18420"/>
    </cofactor>
</comment>
<evidence type="ECO:0000256" key="6">
    <source>
        <dbReference type="ARBA" id="ARBA00022842"/>
    </source>
</evidence>
<keyword evidence="6" id="KW-0460">Magnesium</keyword>
<dbReference type="GO" id="GO:0004810">
    <property type="term" value="F:CCA tRNA nucleotidyltransferase activity"/>
    <property type="evidence" value="ECO:0007669"/>
    <property type="project" value="UniProtKB-EC"/>
</dbReference>
<dbReference type="Pfam" id="PF13735">
    <property type="entry name" value="tRNA_NucTran2_2"/>
    <property type="match status" value="1"/>
</dbReference>
<dbReference type="CDD" id="cd05398">
    <property type="entry name" value="NT_ClassII-CCAase"/>
    <property type="match status" value="1"/>
</dbReference>